<evidence type="ECO:0000256" key="3">
    <source>
        <dbReference type="ARBA" id="ARBA00023242"/>
    </source>
</evidence>
<feature type="compositionally biased region" description="Polar residues" evidence="4">
    <location>
        <begin position="170"/>
        <end position="192"/>
    </location>
</feature>
<feature type="compositionally biased region" description="Acidic residues" evidence="4">
    <location>
        <begin position="132"/>
        <end position="151"/>
    </location>
</feature>
<feature type="compositionally biased region" description="Acidic residues" evidence="4">
    <location>
        <begin position="85"/>
        <end position="106"/>
    </location>
</feature>
<evidence type="ECO:0000256" key="4">
    <source>
        <dbReference type="SAM" id="MobiDB-lite"/>
    </source>
</evidence>
<feature type="compositionally biased region" description="Acidic residues" evidence="4">
    <location>
        <begin position="206"/>
        <end position="218"/>
    </location>
</feature>
<evidence type="ECO:0000313" key="6">
    <source>
        <dbReference type="Proteomes" id="UP001151518"/>
    </source>
</evidence>
<feature type="region of interest" description="Disordered" evidence="4">
    <location>
        <begin position="942"/>
        <end position="963"/>
    </location>
</feature>
<dbReference type="Proteomes" id="UP001151518">
    <property type="component" value="Unassembled WGS sequence"/>
</dbReference>
<dbReference type="EMBL" id="JANBTW010000135">
    <property type="protein sequence ID" value="KAJ2669994.1"/>
    <property type="molecule type" value="Genomic_DNA"/>
</dbReference>
<dbReference type="OrthoDB" id="277439at2759"/>
<dbReference type="GO" id="GO:0032040">
    <property type="term" value="C:small-subunit processome"/>
    <property type="evidence" value="ECO:0007669"/>
    <property type="project" value="InterPro"/>
</dbReference>
<dbReference type="InterPro" id="IPR006709">
    <property type="entry name" value="SSU_processome_Utp14"/>
</dbReference>
<evidence type="ECO:0000256" key="1">
    <source>
        <dbReference type="ARBA" id="ARBA00004604"/>
    </source>
</evidence>
<feature type="region of interest" description="Disordered" evidence="4">
    <location>
        <begin position="675"/>
        <end position="817"/>
    </location>
</feature>
<feature type="region of interest" description="Disordered" evidence="4">
    <location>
        <begin position="85"/>
        <end position="240"/>
    </location>
</feature>
<feature type="compositionally biased region" description="Basic and acidic residues" evidence="4">
    <location>
        <begin position="116"/>
        <end position="131"/>
    </location>
</feature>
<reference evidence="5" key="1">
    <citation type="submission" date="2022-07" db="EMBL/GenBank/DDBJ databases">
        <title>Phylogenomic reconstructions and comparative analyses of Kickxellomycotina fungi.</title>
        <authorList>
            <person name="Reynolds N.K."/>
            <person name="Stajich J.E."/>
            <person name="Barry K."/>
            <person name="Grigoriev I.V."/>
            <person name="Crous P."/>
            <person name="Smith M.E."/>
        </authorList>
    </citation>
    <scope>NUCLEOTIDE SEQUENCE</scope>
    <source>
        <strain evidence="5">NRRL 3115</strain>
    </source>
</reference>
<comment type="subcellular location">
    <subcellularLocation>
        <location evidence="1">Nucleus</location>
        <location evidence="1">Nucleolus</location>
    </subcellularLocation>
</comment>
<comment type="caution">
    <text evidence="5">The sequence shown here is derived from an EMBL/GenBank/DDBJ whole genome shotgun (WGS) entry which is preliminary data.</text>
</comment>
<dbReference type="PANTHER" id="PTHR14150:SF12">
    <property type="entry name" value="U3 SMALL NUCLEOLAR RNA-ASSOCIATED PROTEIN 14 HOMOLOG A"/>
    <property type="match status" value="1"/>
</dbReference>
<evidence type="ECO:0000256" key="2">
    <source>
        <dbReference type="ARBA" id="ARBA00022553"/>
    </source>
</evidence>
<gene>
    <name evidence="5" type="ORF">GGI25_005967</name>
</gene>
<proteinExistence type="predicted"/>
<feature type="compositionally biased region" description="Acidic residues" evidence="4">
    <location>
        <begin position="227"/>
        <end position="239"/>
    </location>
</feature>
<dbReference type="PANTHER" id="PTHR14150">
    <property type="entry name" value="U3 SMALL NUCLEOLAR RNA-ASSOCIATED PROTEIN 14"/>
    <property type="match status" value="1"/>
</dbReference>
<feature type="compositionally biased region" description="Low complexity" evidence="4">
    <location>
        <begin position="18"/>
        <end position="41"/>
    </location>
</feature>
<dbReference type="Pfam" id="PF04615">
    <property type="entry name" value="Utp14"/>
    <property type="match status" value="1"/>
</dbReference>
<feature type="compositionally biased region" description="Basic and acidic residues" evidence="4">
    <location>
        <begin position="526"/>
        <end position="559"/>
    </location>
</feature>
<dbReference type="GO" id="GO:0006364">
    <property type="term" value="P:rRNA processing"/>
    <property type="evidence" value="ECO:0007669"/>
    <property type="project" value="InterPro"/>
</dbReference>
<organism evidence="5 6">
    <name type="scientific">Coemansia spiralis</name>
    <dbReference type="NCBI Taxonomy" id="417178"/>
    <lineage>
        <taxon>Eukaryota</taxon>
        <taxon>Fungi</taxon>
        <taxon>Fungi incertae sedis</taxon>
        <taxon>Zoopagomycota</taxon>
        <taxon>Kickxellomycotina</taxon>
        <taxon>Kickxellomycetes</taxon>
        <taxon>Kickxellales</taxon>
        <taxon>Kickxellaceae</taxon>
        <taxon>Coemansia</taxon>
    </lineage>
</organism>
<feature type="compositionally biased region" description="Acidic residues" evidence="4">
    <location>
        <begin position="52"/>
        <end position="66"/>
    </location>
</feature>
<name>A0A9W8FXQ1_9FUNG</name>
<feature type="compositionally biased region" description="Acidic residues" evidence="4">
    <location>
        <begin position="855"/>
        <end position="867"/>
    </location>
</feature>
<sequence length="1042" mass="115318">MGGPRRVTNKTTTPRPGSKTNNSNKNANNRSKKNANSQPAKGSKKGKGSDADGYDVFDAGGEDEDNWADRRRNLERIAVRDYEIENIDSEDDEEIDSDDAFNESDEERFGGYALGKDTKADKSQRSVRFDDEVGEQEEEDEDGMNDEEMVDLSEMLDASGSEDGEAGESKPQSGSSKSRENVGTLSESTSKLSFKDLASGYGSGDSEADEDIDSDDEFANMNSDSSESFESDSEVDSDDAERLSKLDNFVSSISARAPKRRFVAEAGGGFAEDENTVGSGLNTKGVSLGINDLLGSLGGNIGDQFAEDGESKAAREIRILRDQVRSMEKTARKSGSGVVAAPIAKRLQDQMDRKVAYSKAKKEISEWQPAIDANRTAEHLSFPMNAPAKTAPTSGTLIQDVSANNDMEEQIQSILEQSGMTDTQQRQYEELELKKLSPDEVRSRQRELRLMRELMFRSEQKAKRMAKIKSKAYRRILKKDKARAEDKALEKLKEDDPEMYAMVMDKMAQSRAEERMTLRHKNTSKWAREMSKRSHGDSETQEALRDQLDQHDELKRKIYDVGSDEELSDYEAGKAGVDGHQAGVSGSEDDDESFSAIKKRAASKIYAEIASLQSELPDGAPHKALFEMKFMQNAMQRKREQTLKDAQMMRDEFDSLDADIDDEGNVVKLNKPVSKATGTVENANAPGRMSFGGGLKKRDKMASKNAELEDGNDDEERDDNEQSTKRVRLNEAGQIGQVASNNGHRVRLEGPMSVDDGSTTGIANGANKKSKRQDDAQETPVPQNPWLSEEVGARAANRSGKSSALSKESTRLDKLSARLREKRLDIAAGGRAMEENVLLDANKTLSIDRPKEQDDSADDSASDDDSMQIEHLNSKNGQKKRLVNPNAFTQRELVEQAFAEDDVVEAEFAAEKEAIMDEEAPKDQDLTLPGWGSWGGIGLQPKKSKIVQKTPEGSGVEKSKRKDAKMGSVIINHKQLKAANKYYASNVPFPFYTPEQYEETLQAPLGKEWNTAKSYSKMIKPRVLTKAGRIIDPLTIPSKKRQ</sequence>
<accession>A0A9W8FXQ1</accession>
<evidence type="ECO:0000313" key="5">
    <source>
        <dbReference type="EMBL" id="KAJ2669994.1"/>
    </source>
</evidence>
<feature type="compositionally biased region" description="Acidic residues" evidence="4">
    <location>
        <begin position="708"/>
        <end position="721"/>
    </location>
</feature>
<keyword evidence="3" id="KW-0539">Nucleus</keyword>
<keyword evidence="2" id="KW-0597">Phosphoprotein</keyword>
<dbReference type="AlphaFoldDB" id="A0A9W8FXQ1"/>
<evidence type="ECO:0008006" key="7">
    <source>
        <dbReference type="Google" id="ProtNLM"/>
    </source>
</evidence>
<feature type="region of interest" description="Disordered" evidence="4">
    <location>
        <begin position="1"/>
        <end position="67"/>
    </location>
</feature>
<feature type="region of interest" description="Disordered" evidence="4">
    <location>
        <begin position="844"/>
        <end position="884"/>
    </location>
</feature>
<feature type="compositionally biased region" description="Basic and acidic residues" evidence="4">
    <location>
        <begin position="808"/>
        <end position="817"/>
    </location>
</feature>
<feature type="region of interest" description="Disordered" evidence="4">
    <location>
        <begin position="516"/>
        <end position="595"/>
    </location>
</feature>
<protein>
    <recommendedName>
        <fullName evidence="7">Small-subunit processome</fullName>
    </recommendedName>
</protein>